<dbReference type="SUPFAM" id="SSF110849">
    <property type="entry name" value="ParB/Sulfiredoxin"/>
    <property type="match status" value="1"/>
</dbReference>
<dbReference type="GO" id="GO:0007059">
    <property type="term" value="P:chromosome segregation"/>
    <property type="evidence" value="ECO:0007669"/>
    <property type="project" value="UniProtKB-KW"/>
</dbReference>
<dbReference type="InterPro" id="IPR050336">
    <property type="entry name" value="Chromosome_partition/occlusion"/>
</dbReference>
<dbReference type="Gene3D" id="3.90.1530.30">
    <property type="match status" value="1"/>
</dbReference>
<dbReference type="EMBL" id="MGKJ01000019">
    <property type="protein sequence ID" value="OGN23450.1"/>
    <property type="molecule type" value="Genomic_DNA"/>
</dbReference>
<feature type="region of interest" description="Disordered" evidence="4">
    <location>
        <begin position="230"/>
        <end position="253"/>
    </location>
</feature>
<evidence type="ECO:0000256" key="4">
    <source>
        <dbReference type="SAM" id="MobiDB-lite"/>
    </source>
</evidence>
<dbReference type="InterPro" id="IPR004437">
    <property type="entry name" value="ParB/RepB/Spo0J"/>
</dbReference>
<evidence type="ECO:0000313" key="6">
    <source>
        <dbReference type="EMBL" id="OGN23450.1"/>
    </source>
</evidence>
<evidence type="ECO:0000313" key="7">
    <source>
        <dbReference type="Proteomes" id="UP000178911"/>
    </source>
</evidence>
<dbReference type="Proteomes" id="UP000178911">
    <property type="component" value="Unassembled WGS sequence"/>
</dbReference>
<evidence type="ECO:0000256" key="2">
    <source>
        <dbReference type="ARBA" id="ARBA00022829"/>
    </source>
</evidence>
<dbReference type="Pfam" id="PF17762">
    <property type="entry name" value="HTH_ParB"/>
    <property type="match status" value="1"/>
</dbReference>
<keyword evidence="3" id="KW-0238">DNA-binding</keyword>
<evidence type="ECO:0000256" key="1">
    <source>
        <dbReference type="ARBA" id="ARBA00006295"/>
    </source>
</evidence>
<dbReference type="PANTHER" id="PTHR33375">
    <property type="entry name" value="CHROMOSOME-PARTITIONING PROTEIN PARB-RELATED"/>
    <property type="match status" value="1"/>
</dbReference>
<dbReference type="InterPro" id="IPR036086">
    <property type="entry name" value="ParB/Sulfiredoxin_sf"/>
</dbReference>
<reference evidence="6 7" key="1">
    <citation type="journal article" date="2016" name="Nat. Commun.">
        <title>Thousands of microbial genomes shed light on interconnected biogeochemical processes in an aquifer system.</title>
        <authorList>
            <person name="Anantharaman K."/>
            <person name="Brown C.T."/>
            <person name="Hug L.A."/>
            <person name="Sharon I."/>
            <person name="Castelle C.J."/>
            <person name="Probst A.J."/>
            <person name="Thomas B.C."/>
            <person name="Singh A."/>
            <person name="Wilkins M.J."/>
            <person name="Karaoz U."/>
            <person name="Brodie E.L."/>
            <person name="Williams K.H."/>
            <person name="Hubbard S.S."/>
            <person name="Banfield J.F."/>
        </authorList>
    </citation>
    <scope>NUCLEOTIDE SEQUENCE [LARGE SCALE GENOMIC DNA]</scope>
</reference>
<dbReference type="FunFam" id="1.10.10.2830:FF:000001">
    <property type="entry name" value="Chromosome partitioning protein ParB"/>
    <property type="match status" value="1"/>
</dbReference>
<dbReference type="GO" id="GO:0003677">
    <property type="term" value="F:DNA binding"/>
    <property type="evidence" value="ECO:0007669"/>
    <property type="project" value="UniProtKB-KW"/>
</dbReference>
<accession>A0A1F8GEH3</accession>
<dbReference type="NCBIfam" id="TIGR00180">
    <property type="entry name" value="parB_part"/>
    <property type="match status" value="1"/>
</dbReference>
<dbReference type="Pfam" id="PF23552">
    <property type="entry name" value="ParB_C"/>
    <property type="match status" value="1"/>
</dbReference>
<feature type="domain" description="ParB-like N-terminal" evidence="5">
    <location>
        <begin position="31"/>
        <end position="134"/>
    </location>
</feature>
<gene>
    <name evidence="6" type="ORF">A3A13_03500</name>
</gene>
<evidence type="ECO:0000256" key="3">
    <source>
        <dbReference type="ARBA" id="ARBA00023125"/>
    </source>
</evidence>
<dbReference type="AlphaFoldDB" id="A0A1F8GEH3"/>
<evidence type="ECO:0000259" key="5">
    <source>
        <dbReference type="SMART" id="SM00470"/>
    </source>
</evidence>
<name>A0A1F8GEH3_9BACT</name>
<dbReference type="Pfam" id="PF02195">
    <property type="entry name" value="ParB_N"/>
    <property type="match status" value="1"/>
</dbReference>
<comment type="similarity">
    <text evidence="1">Belongs to the ParB family.</text>
</comment>
<dbReference type="InterPro" id="IPR003115">
    <property type="entry name" value="ParB_N"/>
</dbReference>
<dbReference type="InterPro" id="IPR057240">
    <property type="entry name" value="ParB_dimer_C"/>
</dbReference>
<dbReference type="SUPFAM" id="SSF109709">
    <property type="entry name" value="KorB DNA-binding domain-like"/>
    <property type="match status" value="1"/>
</dbReference>
<dbReference type="Gene3D" id="1.10.10.2830">
    <property type="match status" value="1"/>
</dbReference>
<proteinExistence type="inferred from homology"/>
<dbReference type="PANTHER" id="PTHR33375:SF1">
    <property type="entry name" value="CHROMOSOME-PARTITIONING PROTEIN PARB-RELATED"/>
    <property type="match status" value="1"/>
</dbReference>
<keyword evidence="2" id="KW-0159">Chromosome partition</keyword>
<dbReference type="SMART" id="SM00470">
    <property type="entry name" value="ParB"/>
    <property type="match status" value="1"/>
</dbReference>
<dbReference type="CDD" id="cd16393">
    <property type="entry name" value="SPO0J_N"/>
    <property type="match status" value="1"/>
</dbReference>
<dbReference type="GO" id="GO:0005694">
    <property type="term" value="C:chromosome"/>
    <property type="evidence" value="ECO:0007669"/>
    <property type="project" value="TreeGrafter"/>
</dbReference>
<dbReference type="STRING" id="1802695.A3A13_03500"/>
<dbReference type="InterPro" id="IPR041468">
    <property type="entry name" value="HTH_ParB/Spo0J"/>
</dbReference>
<organism evidence="6 7">
    <name type="scientific">Candidatus Yanofskybacteria bacterium RIFCSPLOWO2_01_FULL_43_22</name>
    <dbReference type="NCBI Taxonomy" id="1802695"/>
    <lineage>
        <taxon>Bacteria</taxon>
        <taxon>Candidatus Yanofskyibacteriota</taxon>
    </lineage>
</organism>
<comment type="caution">
    <text evidence="6">The sequence shown here is derived from an EMBL/GenBank/DDBJ whole genome shotgun (WGS) entry which is preliminary data.</text>
</comment>
<protein>
    <recommendedName>
        <fullName evidence="5">ParB-like N-terminal domain-containing protein</fullName>
    </recommendedName>
</protein>
<dbReference type="FunFam" id="3.90.1530.30:FF:000001">
    <property type="entry name" value="Chromosome partitioning protein ParB"/>
    <property type="match status" value="1"/>
</dbReference>
<sequence length="303" mass="34163">MKKLFGLGKGLNSLIPDAKHITPELKKDNVFYVEINKIRPNPQQPRRDFDDEGLKELSKSIRKYGILQPLLVSKVEEESSRGMNVYYQLIAGERRLRGAKLAGLPNVPVIVRDDLSPEGENKRINLEVALIENVQRTDLNPVEEAEAYGRLFKDFGLTQKEIAEKVSKSREVVANAIRLLNLPQDIRESLRSGKLSRAHARALLAFSDEKKQREMYQQILAGGVSSKEVESIASTSKRQETRDKRQAKKQNQKFAELERNLADTLKTPVLIHSTNSPTGEGGKIVIRFATLQDLNKIAKSIID</sequence>